<protein>
    <submittedName>
        <fullName evidence="1">Uncharacterized protein</fullName>
    </submittedName>
</protein>
<dbReference type="Proteomes" id="UP001148629">
    <property type="component" value="Unassembled WGS sequence"/>
</dbReference>
<proteinExistence type="predicted"/>
<reference evidence="1" key="1">
    <citation type="submission" date="2022-08" db="EMBL/GenBank/DDBJ databases">
        <title>Genome Sequence of Fusarium decemcellulare.</title>
        <authorList>
            <person name="Buettner E."/>
        </authorList>
    </citation>
    <scope>NUCLEOTIDE SEQUENCE</scope>
    <source>
        <strain evidence="1">Babe19</strain>
    </source>
</reference>
<evidence type="ECO:0000313" key="1">
    <source>
        <dbReference type="EMBL" id="KAJ3516663.1"/>
    </source>
</evidence>
<comment type="caution">
    <text evidence="1">The sequence shown here is derived from an EMBL/GenBank/DDBJ whole genome shotgun (WGS) entry which is preliminary data.</text>
</comment>
<keyword evidence="2" id="KW-1185">Reference proteome</keyword>
<name>A0ACC1RFD6_9HYPO</name>
<accession>A0ACC1RFD6</accession>
<sequence length="263" mass="29150">MLKPPEWGRAQRSDLSDHVKILVSSAAATLAVSALLLGRGLVHPPLQLGWLTPTIRLILLTVRKRWEEEVQVWLGPSQPYREGKRGQMSWNGYYFSQDHDWMSLASGAWLVVGDARSKSAATASDDADDATQETLQLRIILHAAAALRRGNNGKSSLLLILTTLVAPTINAAVSLEAHSGLECHTHPNTTVLNPFPRSFSARKTSASTFRKRGTRGRRHLGRRRQALTPQRSSRNYFGSTTLKRETSSFHSGEVRLSFYNAVT</sequence>
<dbReference type="EMBL" id="JANRMS010003650">
    <property type="protein sequence ID" value="KAJ3516663.1"/>
    <property type="molecule type" value="Genomic_DNA"/>
</dbReference>
<evidence type="ECO:0000313" key="2">
    <source>
        <dbReference type="Proteomes" id="UP001148629"/>
    </source>
</evidence>
<organism evidence="1 2">
    <name type="scientific">Fusarium decemcellulare</name>
    <dbReference type="NCBI Taxonomy" id="57161"/>
    <lineage>
        <taxon>Eukaryota</taxon>
        <taxon>Fungi</taxon>
        <taxon>Dikarya</taxon>
        <taxon>Ascomycota</taxon>
        <taxon>Pezizomycotina</taxon>
        <taxon>Sordariomycetes</taxon>
        <taxon>Hypocreomycetidae</taxon>
        <taxon>Hypocreales</taxon>
        <taxon>Nectriaceae</taxon>
        <taxon>Fusarium</taxon>
        <taxon>Fusarium decemcellulare species complex</taxon>
    </lineage>
</organism>
<gene>
    <name evidence="1" type="ORF">NM208_g14815</name>
</gene>